<organism evidence="2 3">
    <name type="scientific">Rhizobium viscosum</name>
    <name type="common">Arthrobacter viscosus</name>
    <dbReference type="NCBI Taxonomy" id="1673"/>
    <lineage>
        <taxon>Bacteria</taxon>
        <taxon>Pseudomonadati</taxon>
        <taxon>Pseudomonadota</taxon>
        <taxon>Alphaproteobacteria</taxon>
        <taxon>Hyphomicrobiales</taxon>
        <taxon>Rhizobiaceae</taxon>
        <taxon>Rhizobium/Agrobacterium group</taxon>
        <taxon>Rhizobium</taxon>
    </lineage>
</organism>
<feature type="transmembrane region" description="Helical" evidence="1">
    <location>
        <begin position="20"/>
        <end position="39"/>
    </location>
</feature>
<evidence type="ECO:0000313" key="2">
    <source>
        <dbReference type="EMBL" id="MBE1509471.1"/>
    </source>
</evidence>
<evidence type="ECO:0000256" key="1">
    <source>
        <dbReference type="SAM" id="Phobius"/>
    </source>
</evidence>
<gene>
    <name evidence="2" type="ORF">H4W29_006718</name>
</gene>
<sequence>MLWTGRASLVPGRIRKTFLAHINAFGMASFLVNAANTFIR</sequence>
<keyword evidence="3" id="KW-1185">Reference proteome</keyword>
<keyword evidence="1" id="KW-0472">Membrane</keyword>
<keyword evidence="1" id="KW-0812">Transmembrane</keyword>
<dbReference type="EMBL" id="JADBEC010000003">
    <property type="protein sequence ID" value="MBE1509471.1"/>
    <property type="molecule type" value="Genomic_DNA"/>
</dbReference>
<name>A0ABR9J1W4_RHIVS</name>
<evidence type="ECO:0008006" key="4">
    <source>
        <dbReference type="Google" id="ProtNLM"/>
    </source>
</evidence>
<keyword evidence="1" id="KW-1133">Transmembrane helix</keyword>
<comment type="caution">
    <text evidence="2">The sequence shown here is derived from an EMBL/GenBank/DDBJ whole genome shotgun (WGS) entry which is preliminary data.</text>
</comment>
<proteinExistence type="predicted"/>
<accession>A0ABR9J1W4</accession>
<protein>
    <recommendedName>
        <fullName evidence="4">Transposase</fullName>
    </recommendedName>
</protein>
<dbReference type="Proteomes" id="UP000620262">
    <property type="component" value="Unassembled WGS sequence"/>
</dbReference>
<evidence type="ECO:0000313" key="3">
    <source>
        <dbReference type="Proteomes" id="UP000620262"/>
    </source>
</evidence>
<reference evidence="2 3" key="1">
    <citation type="submission" date="2020-10" db="EMBL/GenBank/DDBJ databases">
        <title>Sequencing the genomes of 1000 actinobacteria strains.</title>
        <authorList>
            <person name="Klenk H.-P."/>
        </authorList>
    </citation>
    <scope>NUCLEOTIDE SEQUENCE [LARGE SCALE GENOMIC DNA]</scope>
    <source>
        <strain evidence="2 3">DSM 7307</strain>
    </source>
</reference>